<dbReference type="FunFam" id="2.60.40.10:FF:000745">
    <property type="entry name" value="Myomesin 3"/>
    <property type="match status" value="1"/>
</dbReference>
<dbReference type="PANTHER" id="PTHR13817">
    <property type="entry name" value="TITIN"/>
    <property type="match status" value="1"/>
</dbReference>
<dbReference type="SMART" id="SM00409">
    <property type="entry name" value="IG"/>
    <property type="match status" value="3"/>
</dbReference>
<evidence type="ECO:0000256" key="1">
    <source>
        <dbReference type="ARBA" id="ARBA00004496"/>
    </source>
</evidence>
<feature type="non-terminal residue" evidence="8">
    <location>
        <position position="1"/>
    </location>
</feature>
<dbReference type="InterPro" id="IPR013098">
    <property type="entry name" value="Ig_I-set"/>
</dbReference>
<dbReference type="FunFam" id="2.60.40.10:FF:000192">
    <property type="entry name" value="Myomesin 1"/>
    <property type="match status" value="1"/>
</dbReference>
<dbReference type="InterPro" id="IPR003599">
    <property type="entry name" value="Ig_sub"/>
</dbReference>
<dbReference type="PROSITE" id="PS50835">
    <property type="entry name" value="IG_LIKE"/>
    <property type="match status" value="3"/>
</dbReference>
<dbReference type="GO" id="GO:0031430">
    <property type="term" value="C:M band"/>
    <property type="evidence" value="ECO:0007669"/>
    <property type="project" value="TreeGrafter"/>
</dbReference>
<feature type="region of interest" description="Disordered" evidence="5">
    <location>
        <begin position="1"/>
        <end position="36"/>
    </location>
</feature>
<dbReference type="SUPFAM" id="SSF49265">
    <property type="entry name" value="Fibronectin type III"/>
    <property type="match status" value="3"/>
</dbReference>
<dbReference type="InterPro" id="IPR007110">
    <property type="entry name" value="Ig-like_dom"/>
</dbReference>
<dbReference type="InterPro" id="IPR013783">
    <property type="entry name" value="Ig-like_fold"/>
</dbReference>
<evidence type="ECO:0000256" key="3">
    <source>
        <dbReference type="ARBA" id="ARBA00022737"/>
    </source>
</evidence>
<evidence type="ECO:0000259" key="7">
    <source>
        <dbReference type="PROSITE" id="PS50853"/>
    </source>
</evidence>
<dbReference type="GO" id="GO:0045214">
    <property type="term" value="P:sarcomere organization"/>
    <property type="evidence" value="ECO:0007669"/>
    <property type="project" value="TreeGrafter"/>
</dbReference>
<dbReference type="PRINTS" id="PR00014">
    <property type="entry name" value="FNTYPEIII"/>
</dbReference>
<feature type="domain" description="Fibronectin type-III" evidence="7">
    <location>
        <begin position="672"/>
        <end position="770"/>
    </location>
</feature>
<reference evidence="8 9" key="1">
    <citation type="submission" date="2019-09" db="EMBL/GenBank/DDBJ databases">
        <title>Bird 10,000 Genomes (B10K) Project - Family phase.</title>
        <authorList>
            <person name="Zhang G."/>
        </authorList>
    </citation>
    <scope>NUCLEOTIDE SEQUENCE [LARGE SCALE GENOMIC DNA]</scope>
    <source>
        <strain evidence="8">OUT-0015</strain>
        <tissue evidence="8">Blood</tissue>
    </source>
</reference>
<dbReference type="Gene3D" id="2.60.40.10">
    <property type="entry name" value="Immunoglobulins"/>
    <property type="match status" value="11"/>
</dbReference>
<dbReference type="FunFam" id="2.60.40.10:FF:000029">
    <property type="entry name" value="Myomesin 1"/>
    <property type="match status" value="3"/>
</dbReference>
<dbReference type="SMART" id="SM00408">
    <property type="entry name" value="IGc2"/>
    <property type="match status" value="2"/>
</dbReference>
<feature type="domain" description="Fibronectin type-III" evidence="7">
    <location>
        <begin position="347"/>
        <end position="442"/>
    </location>
</feature>
<name>A0A7K7GF11_ERIRU</name>
<evidence type="ECO:0000313" key="9">
    <source>
        <dbReference type="Proteomes" id="UP000529965"/>
    </source>
</evidence>
<organism evidence="8 9">
    <name type="scientific">Erithacus rubecula</name>
    <name type="common">European robin</name>
    <dbReference type="NCBI Taxonomy" id="37610"/>
    <lineage>
        <taxon>Eukaryota</taxon>
        <taxon>Metazoa</taxon>
        <taxon>Chordata</taxon>
        <taxon>Craniata</taxon>
        <taxon>Vertebrata</taxon>
        <taxon>Euteleostomi</taxon>
        <taxon>Archelosauria</taxon>
        <taxon>Archosauria</taxon>
        <taxon>Dinosauria</taxon>
        <taxon>Saurischia</taxon>
        <taxon>Theropoda</taxon>
        <taxon>Coelurosauria</taxon>
        <taxon>Aves</taxon>
        <taxon>Neognathae</taxon>
        <taxon>Neoaves</taxon>
        <taxon>Telluraves</taxon>
        <taxon>Australaves</taxon>
        <taxon>Passeriformes</taxon>
        <taxon>Turdidae</taxon>
        <taxon>Erithacus</taxon>
    </lineage>
</organism>
<feature type="domain" description="Fibronectin type-III" evidence="7">
    <location>
        <begin position="475"/>
        <end position="569"/>
    </location>
</feature>
<dbReference type="Proteomes" id="UP000529965">
    <property type="component" value="Unassembled WGS sequence"/>
</dbReference>
<gene>
    <name evidence="8" type="primary">Myom3</name>
    <name evidence="8" type="ORF">ERIRUB_R09426</name>
</gene>
<evidence type="ECO:0000313" key="8">
    <source>
        <dbReference type="EMBL" id="NWY68075.1"/>
    </source>
</evidence>
<proteinExistence type="predicted"/>
<dbReference type="SUPFAM" id="SSF48726">
    <property type="entry name" value="Immunoglobulin"/>
    <property type="match status" value="5"/>
</dbReference>
<dbReference type="Pfam" id="PF00041">
    <property type="entry name" value="fn3"/>
    <property type="match status" value="5"/>
</dbReference>
<comment type="caution">
    <text evidence="8">The sequence shown here is derived from an EMBL/GenBank/DDBJ whole genome shotgun (WGS) entry which is preliminary data.</text>
</comment>
<keyword evidence="9" id="KW-1185">Reference proteome</keyword>
<evidence type="ECO:0000256" key="2">
    <source>
        <dbReference type="ARBA" id="ARBA00022490"/>
    </source>
</evidence>
<dbReference type="Pfam" id="PF07679">
    <property type="entry name" value="I-set"/>
    <property type="match status" value="2"/>
</dbReference>
<dbReference type="FunFam" id="2.60.40.10:FF:000134">
    <property type="entry name" value="Myomesin 1"/>
    <property type="match status" value="1"/>
</dbReference>
<feature type="domain" description="Ig-like" evidence="6">
    <location>
        <begin position="1253"/>
        <end position="1345"/>
    </location>
</feature>
<keyword evidence="2" id="KW-0963">Cytoplasm</keyword>
<dbReference type="FunFam" id="2.60.40.10:FF:000233">
    <property type="entry name" value="Myomesin 1"/>
    <property type="match status" value="1"/>
</dbReference>
<dbReference type="CDD" id="cd00063">
    <property type="entry name" value="FN3"/>
    <property type="match status" value="5"/>
</dbReference>
<comment type="subcellular location">
    <subcellularLocation>
        <location evidence="1">Cytoplasm</location>
    </subcellularLocation>
</comment>
<dbReference type="FunFam" id="2.60.40.10:FF:004830">
    <property type="match status" value="1"/>
</dbReference>
<dbReference type="PANTHER" id="PTHR13817:SF89">
    <property type="entry name" value="MYOMESIN-3"/>
    <property type="match status" value="1"/>
</dbReference>
<feature type="domain" description="Fibronectin type-III" evidence="7">
    <location>
        <begin position="576"/>
        <end position="669"/>
    </location>
</feature>
<dbReference type="InterPro" id="IPR003961">
    <property type="entry name" value="FN3_dom"/>
</dbReference>
<dbReference type="FunFam" id="2.60.40.10:FF:000124">
    <property type="entry name" value="Myomesin 1"/>
    <property type="match status" value="1"/>
</dbReference>
<dbReference type="PROSITE" id="PS50853">
    <property type="entry name" value="FN3"/>
    <property type="match status" value="5"/>
</dbReference>
<evidence type="ECO:0000256" key="5">
    <source>
        <dbReference type="SAM" id="MobiDB-lite"/>
    </source>
</evidence>
<evidence type="ECO:0000256" key="4">
    <source>
        <dbReference type="ARBA" id="ARBA00023319"/>
    </source>
</evidence>
<sequence>HHREEEQKEERKQSLEMSSTTRKKRFKTSEEEETFSPSDLSIAAALALTSETAKEYNLRREADMLELEQRGQKRICFGNDLEKMEEEVLRLCRLLRGRAAQRGLSSKAMQQLWLQKELLELLSGRAPVVWIPLRAHAVWERMDVTLACTTLGSPVPQATWYKNGIPIDLHQAPAGKYKMKNQFGMLTLQISRCSMEDSAEYSVEVKNQYGEAYSFATVLVRKYYGKESGFDSEIYKRSLLAREADFTFSLKPLFAREKEPFTLSCYFSSDLLDYQRGINWFRDGELLQDWEHQELRLRQAALTVPCAHKEDEGFYTLRVPCLQGSRDSTTYVFVRDAAAPTAGAPGSPLNVKCHDVNKDCLVLSWVPPSSDGGSPILGYLIERCVAGSQEWLQCSAQPVKSCRCPVLGLAEGQTYQFRVRAVNKAGTSHPSKATDPVTTCDPSRDKRVTVIPYDEGRTIEISKDDLEGHIKIPLPPTNVHASEVREDYVALAWDEPDPRGREPLNYYVEKSLVGSSSWQMVNLDLPANSPRFALFDLAKGKLFRFRVRSVNKFGISEPSLPSPPITAGAKLAPLPPPSQVLAFRDTKTSVVLQWDKPKGGLEPLGYYIYCRETGTEEWQTVNNKPLTCNQFTVPGLQPGKEYVFCVKSVSEAGLSESSLETDPIVVRPAIACPSAPHGFVLLHCGKTEMTIGWKAPKHKGGTKILGYFLDQHDHSEPDWHQVNTKPIPRRVCTVSSLQEGHLYQFRARAVNRAGVGEVSEPSDLFRCEEWTMPEPGPPYDVRCSEVRDSSLQLHWEAPLYPGAGPVTGYFIEMCEEGSEDWKQINKQPTASTHMKVSDLDTGKCYIFRVRALNKAGVGPPSLPSDPVVPKTKPGTNEIELGVDEEGFIYMAFEAPEKNDDSEFIWTKDYEGPPDADRVSIEEKGNRSKLILKEPSEKDLGVYSVEVTDVDDDISASCTLTKEDLDKLLKRSHEIRNPLIQLISGWNIDVLEKGEVKLWLQVEKLSPNAELHLIFNDKELTSTPTHKINFVKEKGLVELIIQDFCADDKGVYTAQLKDGKAKNQFTLVLMDESFDKVAEEAEAKRRQWKKKQGKISQRLKTCQNKARMAKPVTKADEGLYKAVVSDNRGEDSTQLDLTKGAFEELLKELCRISALSATPLKIQPTEEGIKIYTHVKYYTDYMKTSWYHKEKQLESRDRMRAGSTINQIWLHILEPREADKGKYTLELFDGISSHKLSADLSGQENLKGCVCSFPGRARVVQGLPDVATIMEDKTLCLTCCVSGDPYPEISWFKNEKVIVFKDRYKMDVKGPMVTITIEKVCNEDTGKYSIYVKNKYGSETGQVTISVYKHGDIPIATEQEIPAGITTKKPK</sequence>
<feature type="domain" description="Ig-like" evidence="6">
    <location>
        <begin position="244"/>
        <end position="319"/>
    </location>
</feature>
<keyword evidence="4" id="KW-0393">Immunoglobulin domain</keyword>
<dbReference type="EMBL" id="VZSK01000805">
    <property type="protein sequence ID" value="NWY68075.1"/>
    <property type="molecule type" value="Genomic_DNA"/>
</dbReference>
<feature type="compositionally biased region" description="Basic and acidic residues" evidence="5">
    <location>
        <begin position="1"/>
        <end position="14"/>
    </location>
</feature>
<feature type="domain" description="Ig-like" evidence="6">
    <location>
        <begin position="127"/>
        <end position="219"/>
    </location>
</feature>
<dbReference type="InterPro" id="IPR036179">
    <property type="entry name" value="Ig-like_dom_sf"/>
</dbReference>
<dbReference type="InterPro" id="IPR003598">
    <property type="entry name" value="Ig_sub2"/>
</dbReference>
<dbReference type="SMART" id="SM00060">
    <property type="entry name" value="FN3"/>
    <property type="match status" value="5"/>
</dbReference>
<protein>
    <submittedName>
        <fullName evidence="8">MYOM3 protein</fullName>
    </submittedName>
</protein>
<dbReference type="InterPro" id="IPR050964">
    <property type="entry name" value="Striated_Muscle_Regulatory"/>
</dbReference>
<dbReference type="FunFam" id="2.60.40.10:FF:000821">
    <property type="entry name" value="Myomesin 3"/>
    <property type="match status" value="1"/>
</dbReference>
<dbReference type="FunFam" id="2.60.40.10:FF:000197">
    <property type="entry name" value="Myomesin 1"/>
    <property type="match status" value="1"/>
</dbReference>
<feature type="non-terminal residue" evidence="8">
    <location>
        <position position="1370"/>
    </location>
</feature>
<keyword evidence="3" id="KW-0677">Repeat</keyword>
<dbReference type="InterPro" id="IPR036116">
    <property type="entry name" value="FN3_sf"/>
</dbReference>
<feature type="domain" description="Fibronectin type-III" evidence="7">
    <location>
        <begin position="777"/>
        <end position="874"/>
    </location>
</feature>
<evidence type="ECO:0000259" key="6">
    <source>
        <dbReference type="PROSITE" id="PS50835"/>
    </source>
</evidence>
<accession>A0A7K7GF11</accession>